<sequence length="274" mass="30956">MAREFASRSFFLLQLLLVMCILGSGSCNKDQINERNLLESSNNRNVHASSSPFIVFYRLKDFKKGNKLPLYLPPFDPLSYPLMLRKEVADSIPFSSKYLPSILRYFSYSPDSIQGRAVKHTIKICESPPFEGETQFCATSYQSMVDSVRRIFGSDAKAITSVHLTSSKTHVQNYTILEEPEQILAPKFLGCHILNYPYALYHCHGQSSNKVFRVSLAGNDNGDRIEGIAACHFDTSLWYPNHLAFKETGTKPGQSEICHFFPSDHLVWVPAGFP</sequence>
<feature type="domain" description="BURP" evidence="2">
    <location>
        <begin position="56"/>
        <end position="271"/>
    </location>
</feature>
<dbReference type="Proteomes" id="UP000027138">
    <property type="component" value="Unassembled WGS sequence"/>
</dbReference>
<dbReference type="PANTHER" id="PTHR31236">
    <property type="entry name" value="BURP DOMAIN PROTEIN USPL1-LIKE"/>
    <property type="match status" value="1"/>
</dbReference>
<name>A0A067LG35_JATCU</name>
<keyword evidence="4" id="KW-1185">Reference proteome</keyword>
<dbReference type="PANTHER" id="PTHR31236:SF32">
    <property type="entry name" value="BURP DOMAIN PROTEIN USPL1-LIKE"/>
    <property type="match status" value="1"/>
</dbReference>
<feature type="chain" id="PRO_5001644632" description="BURP domain-containing protein" evidence="1">
    <location>
        <begin position="28"/>
        <end position="274"/>
    </location>
</feature>
<protein>
    <recommendedName>
        <fullName evidence="2">BURP domain-containing protein</fullName>
    </recommendedName>
</protein>
<evidence type="ECO:0000256" key="1">
    <source>
        <dbReference type="SAM" id="SignalP"/>
    </source>
</evidence>
<dbReference type="AlphaFoldDB" id="A0A067LG35"/>
<dbReference type="OrthoDB" id="1909293at2759"/>
<dbReference type="Pfam" id="PF03181">
    <property type="entry name" value="BURP"/>
    <property type="match status" value="1"/>
</dbReference>
<accession>A0A067LG35</accession>
<reference evidence="3 4" key="1">
    <citation type="journal article" date="2014" name="PLoS ONE">
        <title>Global Analysis of Gene Expression Profiles in Physic Nut (Jatropha curcas L.) Seedlings Exposed to Salt Stress.</title>
        <authorList>
            <person name="Zhang L."/>
            <person name="Zhang C."/>
            <person name="Wu P."/>
            <person name="Chen Y."/>
            <person name="Li M."/>
            <person name="Jiang H."/>
            <person name="Wu G."/>
        </authorList>
    </citation>
    <scope>NUCLEOTIDE SEQUENCE [LARGE SCALE GENOMIC DNA]</scope>
    <source>
        <strain evidence="4">cv. GZQX0401</strain>
        <tissue evidence="3">Young leaves</tissue>
    </source>
</reference>
<proteinExistence type="predicted"/>
<evidence type="ECO:0000259" key="2">
    <source>
        <dbReference type="PROSITE" id="PS51277"/>
    </source>
</evidence>
<dbReference type="PROSITE" id="PS51257">
    <property type="entry name" value="PROKAR_LIPOPROTEIN"/>
    <property type="match status" value="1"/>
</dbReference>
<evidence type="ECO:0000313" key="3">
    <source>
        <dbReference type="EMBL" id="KDP46238.1"/>
    </source>
</evidence>
<dbReference type="SMART" id="SM01045">
    <property type="entry name" value="BURP"/>
    <property type="match status" value="1"/>
</dbReference>
<dbReference type="InterPro" id="IPR004873">
    <property type="entry name" value="BURP_dom"/>
</dbReference>
<keyword evidence="1" id="KW-0732">Signal</keyword>
<evidence type="ECO:0000313" key="4">
    <source>
        <dbReference type="Proteomes" id="UP000027138"/>
    </source>
</evidence>
<feature type="signal peptide" evidence="1">
    <location>
        <begin position="1"/>
        <end position="27"/>
    </location>
</feature>
<dbReference type="STRING" id="180498.A0A067LG35"/>
<dbReference type="PROSITE" id="PS51277">
    <property type="entry name" value="BURP"/>
    <property type="match status" value="1"/>
</dbReference>
<organism evidence="3 4">
    <name type="scientific">Jatropha curcas</name>
    <name type="common">Barbados nut</name>
    <dbReference type="NCBI Taxonomy" id="180498"/>
    <lineage>
        <taxon>Eukaryota</taxon>
        <taxon>Viridiplantae</taxon>
        <taxon>Streptophyta</taxon>
        <taxon>Embryophyta</taxon>
        <taxon>Tracheophyta</taxon>
        <taxon>Spermatophyta</taxon>
        <taxon>Magnoliopsida</taxon>
        <taxon>eudicotyledons</taxon>
        <taxon>Gunneridae</taxon>
        <taxon>Pentapetalae</taxon>
        <taxon>rosids</taxon>
        <taxon>fabids</taxon>
        <taxon>Malpighiales</taxon>
        <taxon>Euphorbiaceae</taxon>
        <taxon>Crotonoideae</taxon>
        <taxon>Jatropheae</taxon>
        <taxon>Jatropha</taxon>
    </lineage>
</organism>
<dbReference type="EMBL" id="KK914219">
    <property type="protein sequence ID" value="KDP46238.1"/>
    <property type="molecule type" value="Genomic_DNA"/>
</dbReference>
<gene>
    <name evidence="3" type="ORF">JCGZ_10078</name>
</gene>
<dbReference type="InterPro" id="IPR044816">
    <property type="entry name" value="BURP"/>
</dbReference>